<reference evidence="1 2" key="1">
    <citation type="submission" date="2016-10" db="EMBL/GenBank/DDBJ databases">
        <authorList>
            <person name="de Groot N.N."/>
        </authorList>
    </citation>
    <scope>NUCLEOTIDE SEQUENCE [LARGE SCALE GENOMIC DNA]</scope>
    <source>
        <strain evidence="1 2">SR12</strain>
    </source>
</reference>
<gene>
    <name evidence="1" type="ORF">SAMN04515656_1011</name>
</gene>
<keyword evidence="2" id="KW-1185">Reference proteome</keyword>
<accession>A0A1H3WPG1</accession>
<dbReference type="STRING" id="81409.SAMN04515656_1011"/>
<evidence type="ECO:0000313" key="2">
    <source>
        <dbReference type="Proteomes" id="UP000199394"/>
    </source>
</evidence>
<name>A0A1H3WPG1_9FIRM</name>
<protein>
    <submittedName>
        <fullName evidence="1">Uncharacterized protein</fullName>
    </submittedName>
</protein>
<organism evidence="1 2">
    <name type="scientific">Eubacterium aggregans</name>
    <dbReference type="NCBI Taxonomy" id="81409"/>
    <lineage>
        <taxon>Bacteria</taxon>
        <taxon>Bacillati</taxon>
        <taxon>Bacillota</taxon>
        <taxon>Clostridia</taxon>
        <taxon>Eubacteriales</taxon>
        <taxon>Eubacteriaceae</taxon>
        <taxon>Eubacterium</taxon>
    </lineage>
</organism>
<sequence>MMFYVDLESAFGDSQVYLMKKYHLLTRLYLYTLF</sequence>
<dbReference type="AlphaFoldDB" id="A0A1H3WPG1"/>
<dbReference type="Proteomes" id="UP000199394">
    <property type="component" value="Unassembled WGS sequence"/>
</dbReference>
<evidence type="ECO:0000313" key="1">
    <source>
        <dbReference type="EMBL" id="SDZ88671.1"/>
    </source>
</evidence>
<feature type="non-terminal residue" evidence="1">
    <location>
        <position position="34"/>
    </location>
</feature>
<dbReference type="EMBL" id="FNRK01000001">
    <property type="protein sequence ID" value="SDZ88671.1"/>
    <property type="molecule type" value="Genomic_DNA"/>
</dbReference>
<proteinExistence type="predicted"/>